<evidence type="ECO:0000313" key="4">
    <source>
        <dbReference type="EMBL" id="WTW67930.1"/>
    </source>
</evidence>
<evidence type="ECO:0000256" key="1">
    <source>
        <dbReference type="ARBA" id="ARBA00004613"/>
    </source>
</evidence>
<dbReference type="GO" id="GO:0005975">
    <property type="term" value="P:carbohydrate metabolic process"/>
    <property type="evidence" value="ECO:0007669"/>
    <property type="project" value="InterPro"/>
</dbReference>
<reference evidence="4" key="1">
    <citation type="submission" date="2022-10" db="EMBL/GenBank/DDBJ databases">
        <title>The complete genomes of actinobacterial strains from the NBC collection.</title>
        <authorList>
            <person name="Joergensen T.S."/>
            <person name="Alvarez Arevalo M."/>
            <person name="Sterndorff E.B."/>
            <person name="Faurdal D."/>
            <person name="Vuksanovic O."/>
            <person name="Mourched A.-S."/>
            <person name="Charusanti P."/>
            <person name="Shaw S."/>
            <person name="Blin K."/>
            <person name="Weber T."/>
        </authorList>
    </citation>
    <scope>NUCLEOTIDE SEQUENCE</scope>
    <source>
        <strain evidence="4">NBC_00008</strain>
    </source>
</reference>
<dbReference type="AlphaFoldDB" id="A0AAU2VL15"/>
<dbReference type="CDD" id="cd10918">
    <property type="entry name" value="CE4_NodB_like_5s_6s"/>
    <property type="match status" value="1"/>
</dbReference>
<name>A0AAU2VL15_9ACTN</name>
<keyword evidence="2" id="KW-0732">Signal</keyword>
<organism evidence="4">
    <name type="scientific">Streptomyces sp. NBC_00008</name>
    <dbReference type="NCBI Taxonomy" id="2903610"/>
    <lineage>
        <taxon>Bacteria</taxon>
        <taxon>Bacillati</taxon>
        <taxon>Actinomycetota</taxon>
        <taxon>Actinomycetes</taxon>
        <taxon>Kitasatosporales</taxon>
        <taxon>Streptomycetaceae</taxon>
        <taxon>Streptomyces</taxon>
    </lineage>
</organism>
<dbReference type="Gene3D" id="3.20.20.370">
    <property type="entry name" value="Glycoside hydrolase/deacetylase"/>
    <property type="match status" value="1"/>
</dbReference>
<dbReference type="InterPro" id="IPR002509">
    <property type="entry name" value="NODB_dom"/>
</dbReference>
<proteinExistence type="predicted"/>
<gene>
    <name evidence="4" type="ORF">OG398_06435</name>
</gene>
<evidence type="ECO:0000259" key="3">
    <source>
        <dbReference type="Pfam" id="PF01522"/>
    </source>
</evidence>
<dbReference type="EMBL" id="CP108313">
    <property type="protein sequence ID" value="WTW67930.1"/>
    <property type="molecule type" value="Genomic_DNA"/>
</dbReference>
<accession>A0AAU2VL15</accession>
<dbReference type="GO" id="GO:0005576">
    <property type="term" value="C:extracellular region"/>
    <property type="evidence" value="ECO:0007669"/>
    <property type="project" value="UniProtKB-SubCell"/>
</dbReference>
<dbReference type="InterPro" id="IPR011330">
    <property type="entry name" value="Glyco_hydro/deAcase_b/a-brl"/>
</dbReference>
<dbReference type="InterPro" id="IPR051398">
    <property type="entry name" value="Polysacch_Deacetylase"/>
</dbReference>
<feature type="domain" description="NodB homology" evidence="3">
    <location>
        <begin position="80"/>
        <end position="221"/>
    </location>
</feature>
<dbReference type="PANTHER" id="PTHR34216">
    <property type="match status" value="1"/>
</dbReference>
<protein>
    <submittedName>
        <fullName evidence="4">Polysaccharide deacetylase family protein</fullName>
    </submittedName>
</protein>
<dbReference type="SUPFAM" id="SSF88713">
    <property type="entry name" value="Glycoside hydrolase/deacetylase"/>
    <property type="match status" value="1"/>
</dbReference>
<comment type="subcellular location">
    <subcellularLocation>
        <location evidence="1">Secreted</location>
    </subcellularLocation>
</comment>
<evidence type="ECO:0000256" key="2">
    <source>
        <dbReference type="ARBA" id="ARBA00022729"/>
    </source>
</evidence>
<dbReference type="PANTHER" id="PTHR34216:SF3">
    <property type="entry name" value="POLY-BETA-1,6-N-ACETYL-D-GLUCOSAMINE N-DEACETYLASE"/>
    <property type="match status" value="1"/>
</dbReference>
<dbReference type="Pfam" id="PF01522">
    <property type="entry name" value="Polysacc_deac_1"/>
    <property type="match status" value="1"/>
</dbReference>
<dbReference type="GO" id="GO:0016810">
    <property type="term" value="F:hydrolase activity, acting on carbon-nitrogen (but not peptide) bonds"/>
    <property type="evidence" value="ECO:0007669"/>
    <property type="project" value="InterPro"/>
</dbReference>
<sequence>MTGATHPQLPSFSGQEEALRAGRYIRVVNYHNTPHADTEKIRGELGALAESFSSVTLEDLDLFRSTGHWHKDRPGVIPVFYEGYRNNAEVAAPLAEEAGLTAWFFICTAFLDVPVEEQFDYANAHDIDLVQENRRGERLAMTWEEVAALSRRHVVTPHTANHAEAAALRTEADLEREVLEPKRRMDAVTGQDAACTAFLWGTPYGANPAVDAALRQAGYRYQFGNTMIQYLG</sequence>